<dbReference type="RefSeq" id="WP_055463253.1">
    <property type="nucleotide sequence ID" value="NZ_CYHG01000006.1"/>
</dbReference>
<dbReference type="SUPFAM" id="SSF56524">
    <property type="entry name" value="Oxidoreductase molybdopterin-binding domain"/>
    <property type="match status" value="1"/>
</dbReference>
<dbReference type="OrthoDB" id="6160625at2"/>
<dbReference type="STRING" id="1137284.GCA_001418205_02178"/>
<accession>A0A0K6IMJ6</accession>
<dbReference type="EMBL" id="CYHG01000006">
    <property type="protein sequence ID" value="CUB04314.1"/>
    <property type="molecule type" value="Genomic_DNA"/>
</dbReference>
<gene>
    <name evidence="2" type="ORF">Ga0061065_106133</name>
</gene>
<reference evidence="3" key="1">
    <citation type="submission" date="2015-08" db="EMBL/GenBank/DDBJ databases">
        <authorList>
            <person name="Varghese N."/>
        </authorList>
    </citation>
    <scope>NUCLEOTIDE SEQUENCE [LARGE SCALE GENOMIC DNA]</scope>
    <source>
        <strain evidence="3">JCM 18476</strain>
    </source>
</reference>
<protein>
    <recommendedName>
        <fullName evidence="4">Oxidoreductase molybdopterin binding domain</fullName>
    </recommendedName>
</protein>
<organism evidence="2 3">
    <name type="scientific">Marinomonas fungiae</name>
    <dbReference type="NCBI Taxonomy" id="1137284"/>
    <lineage>
        <taxon>Bacteria</taxon>
        <taxon>Pseudomonadati</taxon>
        <taxon>Pseudomonadota</taxon>
        <taxon>Gammaproteobacteria</taxon>
        <taxon>Oceanospirillales</taxon>
        <taxon>Oceanospirillaceae</taxon>
        <taxon>Marinomonas</taxon>
    </lineage>
</organism>
<feature type="chain" id="PRO_5005505276" description="Oxidoreductase molybdopterin binding domain" evidence="1">
    <location>
        <begin position="22"/>
        <end position="151"/>
    </location>
</feature>
<evidence type="ECO:0000256" key="1">
    <source>
        <dbReference type="SAM" id="SignalP"/>
    </source>
</evidence>
<dbReference type="Gene3D" id="3.90.420.10">
    <property type="entry name" value="Oxidoreductase, molybdopterin-binding domain"/>
    <property type="match status" value="1"/>
</dbReference>
<sequence length="151" mass="17210">MKTIMVFCCIGLMALSSHVSALTLVSEDKEISLTTAQLVEQANYTHEMYGPFRRQTTLFEGFILTDFLKQQLGVNATSVRFIAFDGYDLTLNNVDQRKLMLVVKENGEVLTVRNHGPLRLIETDLGGHDPKNISLFDDWVWMIKRIEVVDE</sequence>
<evidence type="ECO:0000313" key="3">
    <source>
        <dbReference type="Proteomes" id="UP000182769"/>
    </source>
</evidence>
<keyword evidence="3" id="KW-1185">Reference proteome</keyword>
<keyword evidence="1" id="KW-0732">Signal</keyword>
<dbReference type="InterPro" id="IPR036374">
    <property type="entry name" value="OxRdtase_Mopterin-bd_sf"/>
</dbReference>
<name>A0A0K6IMJ6_9GAMM</name>
<dbReference type="AlphaFoldDB" id="A0A0K6IMJ6"/>
<evidence type="ECO:0008006" key="4">
    <source>
        <dbReference type="Google" id="ProtNLM"/>
    </source>
</evidence>
<proteinExistence type="predicted"/>
<feature type="signal peptide" evidence="1">
    <location>
        <begin position="1"/>
        <end position="21"/>
    </location>
</feature>
<evidence type="ECO:0000313" key="2">
    <source>
        <dbReference type="EMBL" id="CUB04314.1"/>
    </source>
</evidence>
<dbReference type="Proteomes" id="UP000182769">
    <property type="component" value="Unassembled WGS sequence"/>
</dbReference>